<dbReference type="EMBL" id="BAAAHE010000007">
    <property type="protein sequence ID" value="GAA0607313.1"/>
    <property type="molecule type" value="Genomic_DNA"/>
</dbReference>
<comment type="caution">
    <text evidence="2">The sequence shown here is derived from an EMBL/GenBank/DDBJ whole genome shotgun (WGS) entry which is preliminary data.</text>
</comment>
<dbReference type="RefSeq" id="WP_344601559.1">
    <property type="nucleotide sequence ID" value="NZ_BAAAHE010000007.1"/>
</dbReference>
<protein>
    <recommendedName>
        <fullName evidence="1">Stress-response A/B barrel domain-containing protein</fullName>
    </recommendedName>
</protein>
<dbReference type="InterPro" id="IPR011008">
    <property type="entry name" value="Dimeric_a/b-barrel"/>
</dbReference>
<dbReference type="Gene3D" id="3.30.70.100">
    <property type="match status" value="1"/>
</dbReference>
<evidence type="ECO:0000313" key="3">
    <source>
        <dbReference type="Proteomes" id="UP001500957"/>
    </source>
</evidence>
<evidence type="ECO:0000313" key="2">
    <source>
        <dbReference type="EMBL" id="GAA0607313.1"/>
    </source>
</evidence>
<sequence length="99" mass="10960">MSGFRHVVMFRWQPEATAEQREAAISALGRLKEEVADLGRLSVGLDAGLAEGNADVVVVGDFPNSEAYLAYQSDPRHTKVVTEYLRPIIAERVALQYEL</sequence>
<dbReference type="Proteomes" id="UP001500957">
    <property type="component" value="Unassembled WGS sequence"/>
</dbReference>
<keyword evidence="3" id="KW-1185">Reference proteome</keyword>
<dbReference type="PROSITE" id="PS51502">
    <property type="entry name" value="S_R_A_B_BARREL"/>
    <property type="match status" value="1"/>
</dbReference>
<reference evidence="2 3" key="1">
    <citation type="journal article" date="2019" name="Int. J. Syst. Evol. Microbiol.">
        <title>The Global Catalogue of Microorganisms (GCM) 10K type strain sequencing project: providing services to taxonomists for standard genome sequencing and annotation.</title>
        <authorList>
            <consortium name="The Broad Institute Genomics Platform"/>
            <consortium name="The Broad Institute Genome Sequencing Center for Infectious Disease"/>
            <person name="Wu L."/>
            <person name="Ma J."/>
        </authorList>
    </citation>
    <scope>NUCLEOTIDE SEQUENCE [LARGE SCALE GENOMIC DNA]</scope>
    <source>
        <strain evidence="2 3">JCM 10671</strain>
    </source>
</reference>
<dbReference type="InterPro" id="IPR013097">
    <property type="entry name" value="Dabb"/>
</dbReference>
<proteinExistence type="predicted"/>
<accession>A0ABN1GA72</accession>
<organism evidence="2 3">
    <name type="scientific">Sporichthya brevicatena</name>
    <dbReference type="NCBI Taxonomy" id="171442"/>
    <lineage>
        <taxon>Bacteria</taxon>
        <taxon>Bacillati</taxon>
        <taxon>Actinomycetota</taxon>
        <taxon>Actinomycetes</taxon>
        <taxon>Sporichthyales</taxon>
        <taxon>Sporichthyaceae</taxon>
        <taxon>Sporichthya</taxon>
    </lineage>
</organism>
<dbReference type="Pfam" id="PF07876">
    <property type="entry name" value="Dabb"/>
    <property type="match status" value="1"/>
</dbReference>
<feature type="domain" description="Stress-response A/B barrel" evidence="1">
    <location>
        <begin position="4"/>
        <end position="97"/>
    </location>
</feature>
<name>A0ABN1GA72_9ACTN</name>
<gene>
    <name evidence="2" type="ORF">GCM10009547_06560</name>
</gene>
<dbReference type="SMART" id="SM00886">
    <property type="entry name" value="Dabb"/>
    <property type="match status" value="1"/>
</dbReference>
<dbReference type="SUPFAM" id="SSF54909">
    <property type="entry name" value="Dimeric alpha+beta barrel"/>
    <property type="match status" value="1"/>
</dbReference>
<evidence type="ECO:0000259" key="1">
    <source>
        <dbReference type="PROSITE" id="PS51502"/>
    </source>
</evidence>